<sequence>MSKKLNLNISEIQSPFPSYRSSQTPTAAGKEKVNGGDQSSFENFRSFYRTQSVDRTAKKNVRTTSLLLESPRLLPPPPPENLRGSARFFVATGSSRSLIVDEAPPYSSARGGGSSTAAKEADEIGKSDSAAAEDDDGDDLIAILTYSPNPYEDFRRSMQEMVEARLEHGGEVDWEFMDELLFRYLEINNEKFCRHILRAFVDLAVVLRENSAMIPARRRPWGGGGGRRLLKGKRGD</sequence>
<evidence type="ECO:0000256" key="2">
    <source>
        <dbReference type="ARBA" id="ARBA00022491"/>
    </source>
</evidence>
<dbReference type="AlphaFoldDB" id="A0A022QDV2"/>
<dbReference type="Proteomes" id="UP000030748">
    <property type="component" value="Unassembled WGS sequence"/>
</dbReference>
<evidence type="ECO:0000259" key="8">
    <source>
        <dbReference type="PROSITE" id="PS51754"/>
    </source>
</evidence>
<feature type="compositionally biased region" description="Polar residues" evidence="7">
    <location>
        <begin position="1"/>
        <end position="26"/>
    </location>
</feature>
<gene>
    <name evidence="9" type="ORF">MIMGU_mgv1a012903mg</name>
</gene>
<comment type="subcellular location">
    <subcellularLocation>
        <location evidence="1 6">Nucleus</location>
    </subcellularLocation>
</comment>
<keyword evidence="4 6" id="KW-0804">Transcription</keyword>
<reference evidence="9 10" key="1">
    <citation type="journal article" date="2013" name="Proc. Natl. Acad. Sci. U.S.A.">
        <title>Fine-scale variation in meiotic recombination in Mimulus inferred from population shotgun sequencing.</title>
        <authorList>
            <person name="Hellsten U."/>
            <person name="Wright K.M."/>
            <person name="Jenkins J."/>
            <person name="Shu S."/>
            <person name="Yuan Y."/>
            <person name="Wessler S.R."/>
            <person name="Schmutz J."/>
            <person name="Willis J.H."/>
            <person name="Rokhsar D.S."/>
        </authorList>
    </citation>
    <scope>NUCLEOTIDE SEQUENCE [LARGE SCALE GENOMIC DNA]</scope>
    <source>
        <strain evidence="10">cv. DUN x IM62</strain>
    </source>
</reference>
<feature type="region of interest" description="Disordered" evidence="7">
    <location>
        <begin position="1"/>
        <end position="40"/>
    </location>
</feature>
<dbReference type="GO" id="GO:0005634">
    <property type="term" value="C:nucleus"/>
    <property type="evidence" value="ECO:0007669"/>
    <property type="project" value="UniProtKB-SubCell"/>
</dbReference>
<evidence type="ECO:0000256" key="7">
    <source>
        <dbReference type="SAM" id="MobiDB-lite"/>
    </source>
</evidence>
<dbReference type="eggNOG" id="ENOG502RXZT">
    <property type="taxonomic scope" value="Eukaryota"/>
</dbReference>
<feature type="domain" description="OVATE" evidence="8">
    <location>
        <begin position="143"/>
        <end position="206"/>
    </location>
</feature>
<evidence type="ECO:0000256" key="5">
    <source>
        <dbReference type="ARBA" id="ARBA00023242"/>
    </source>
</evidence>
<organism evidence="9 10">
    <name type="scientific">Erythranthe guttata</name>
    <name type="common">Yellow monkey flower</name>
    <name type="synonym">Mimulus guttatus</name>
    <dbReference type="NCBI Taxonomy" id="4155"/>
    <lineage>
        <taxon>Eukaryota</taxon>
        <taxon>Viridiplantae</taxon>
        <taxon>Streptophyta</taxon>
        <taxon>Embryophyta</taxon>
        <taxon>Tracheophyta</taxon>
        <taxon>Spermatophyta</taxon>
        <taxon>Magnoliopsida</taxon>
        <taxon>eudicotyledons</taxon>
        <taxon>Gunneridae</taxon>
        <taxon>Pentapetalae</taxon>
        <taxon>asterids</taxon>
        <taxon>lamiids</taxon>
        <taxon>Lamiales</taxon>
        <taxon>Phrymaceae</taxon>
        <taxon>Erythranthe</taxon>
    </lineage>
</organism>
<dbReference type="PhylomeDB" id="A0A022QDV2"/>
<dbReference type="NCBIfam" id="TIGR01568">
    <property type="entry name" value="A_thal_3678"/>
    <property type="match status" value="1"/>
</dbReference>
<evidence type="ECO:0000256" key="1">
    <source>
        <dbReference type="ARBA" id="ARBA00004123"/>
    </source>
</evidence>
<evidence type="ECO:0000256" key="4">
    <source>
        <dbReference type="ARBA" id="ARBA00023163"/>
    </source>
</evidence>
<name>A0A022QDV2_ERYGU</name>
<accession>A0A022QDV2</accession>
<dbReference type="InterPro" id="IPR038933">
    <property type="entry name" value="Ovate"/>
</dbReference>
<dbReference type="GO" id="GO:0045892">
    <property type="term" value="P:negative regulation of DNA-templated transcription"/>
    <property type="evidence" value="ECO:0007669"/>
    <property type="project" value="UniProtKB-UniRule"/>
</dbReference>
<dbReference type="PROSITE" id="PS51754">
    <property type="entry name" value="OVATE"/>
    <property type="match status" value="1"/>
</dbReference>
<dbReference type="OrthoDB" id="689980at2759"/>
<dbReference type="KEGG" id="egt:105972243"/>
<evidence type="ECO:0000313" key="10">
    <source>
        <dbReference type="Proteomes" id="UP000030748"/>
    </source>
</evidence>
<evidence type="ECO:0000313" key="9">
    <source>
        <dbReference type="EMBL" id="EYU24690.1"/>
    </source>
</evidence>
<protein>
    <recommendedName>
        <fullName evidence="6">Transcription repressor</fullName>
    </recommendedName>
    <alternativeName>
        <fullName evidence="6">Ovate family protein</fullName>
    </alternativeName>
</protein>
<dbReference type="EMBL" id="KI632119">
    <property type="protein sequence ID" value="EYU24690.1"/>
    <property type="molecule type" value="Genomic_DNA"/>
</dbReference>
<keyword evidence="5 6" id="KW-0539">Nucleus</keyword>
<dbReference type="STRING" id="4155.A0A022QDV2"/>
<keyword evidence="3 6" id="KW-0805">Transcription regulation</keyword>
<comment type="function">
    <text evidence="6">Transcriptional repressor that regulates multiple aspects of plant growth and development.</text>
</comment>
<dbReference type="PANTHER" id="PTHR33057:SF117">
    <property type="entry name" value="TRANSCRIPTION REPRESSOR OFP14"/>
    <property type="match status" value="1"/>
</dbReference>
<keyword evidence="10" id="KW-1185">Reference proteome</keyword>
<feature type="region of interest" description="Disordered" evidence="7">
    <location>
        <begin position="102"/>
        <end position="134"/>
    </location>
</feature>
<dbReference type="InterPro" id="IPR006458">
    <property type="entry name" value="Ovate_C"/>
</dbReference>
<proteinExistence type="predicted"/>
<dbReference type="PANTHER" id="PTHR33057">
    <property type="entry name" value="TRANSCRIPTION REPRESSOR OFP7-RELATED"/>
    <property type="match status" value="1"/>
</dbReference>
<evidence type="ECO:0000256" key="3">
    <source>
        <dbReference type="ARBA" id="ARBA00023015"/>
    </source>
</evidence>
<dbReference type="Pfam" id="PF04844">
    <property type="entry name" value="Ovate"/>
    <property type="match status" value="1"/>
</dbReference>
<evidence type="ECO:0000256" key="6">
    <source>
        <dbReference type="RuleBase" id="RU367028"/>
    </source>
</evidence>
<keyword evidence="2 6" id="KW-0678">Repressor</keyword>